<sequence length="156" mass="17869">MRSDHEGREVSIRYFRVTIPPRDEFNGDEILYQAKLQQIREGLALLVAVKHVDEAAWRFMLVSYWDVDVGREDAIRRSAAATPAPSNAMARTLRLARQSGSLNLSSRDLQSFPDEVFRLYELLDEDERSWECAVLRKLDLRCVCAVGFHIGCLQIA</sequence>
<reference evidence="1 2" key="1">
    <citation type="submission" date="2018-08" db="EMBL/GenBank/DDBJ databases">
        <title>Genomic investigation of the strawberry pathogen Phytophthora fragariae indicates pathogenicity is determined by transcriptional variation in three key races.</title>
        <authorList>
            <person name="Adams T.M."/>
            <person name="Armitage A.D."/>
            <person name="Sobczyk M.K."/>
            <person name="Bates H.J."/>
            <person name="Dunwell J.M."/>
            <person name="Nellist C.F."/>
            <person name="Harrison R.J."/>
        </authorList>
    </citation>
    <scope>NUCLEOTIDE SEQUENCE [LARGE SCALE GENOMIC DNA]</scope>
    <source>
        <strain evidence="1 2">SCRP333</strain>
    </source>
</reference>
<dbReference type="EMBL" id="QXFT01001219">
    <property type="protein sequence ID" value="KAE9325049.1"/>
    <property type="molecule type" value="Genomic_DNA"/>
</dbReference>
<protein>
    <submittedName>
        <fullName evidence="1">Uncharacterized protein</fullName>
    </submittedName>
</protein>
<accession>A0A6A4EFD0</accession>
<gene>
    <name evidence="1" type="ORF">PR003_g16583</name>
</gene>
<comment type="caution">
    <text evidence="1">The sequence shown here is derived from an EMBL/GenBank/DDBJ whole genome shotgun (WGS) entry which is preliminary data.</text>
</comment>
<keyword evidence="2" id="KW-1185">Reference proteome</keyword>
<proteinExistence type="predicted"/>
<organism evidence="1 2">
    <name type="scientific">Phytophthora rubi</name>
    <dbReference type="NCBI Taxonomy" id="129364"/>
    <lineage>
        <taxon>Eukaryota</taxon>
        <taxon>Sar</taxon>
        <taxon>Stramenopiles</taxon>
        <taxon>Oomycota</taxon>
        <taxon>Peronosporomycetes</taxon>
        <taxon>Peronosporales</taxon>
        <taxon>Peronosporaceae</taxon>
        <taxon>Phytophthora</taxon>
    </lineage>
</organism>
<dbReference type="AlphaFoldDB" id="A0A6A4EFD0"/>
<name>A0A6A4EFD0_9STRA</name>
<evidence type="ECO:0000313" key="2">
    <source>
        <dbReference type="Proteomes" id="UP000434957"/>
    </source>
</evidence>
<dbReference type="Proteomes" id="UP000434957">
    <property type="component" value="Unassembled WGS sequence"/>
</dbReference>
<evidence type="ECO:0000313" key="1">
    <source>
        <dbReference type="EMBL" id="KAE9325049.1"/>
    </source>
</evidence>